<dbReference type="Gene3D" id="3.20.20.70">
    <property type="entry name" value="Aldolase class I"/>
    <property type="match status" value="1"/>
</dbReference>
<feature type="active site" description="For OMPdecase activity" evidence="10">
    <location>
        <position position="63"/>
    </location>
</feature>
<evidence type="ECO:0000256" key="5">
    <source>
        <dbReference type="ARBA" id="ARBA00022975"/>
    </source>
</evidence>
<dbReference type="NCBIfam" id="TIGR01740">
    <property type="entry name" value="pyrF"/>
    <property type="match status" value="1"/>
</dbReference>
<evidence type="ECO:0000259" key="13">
    <source>
        <dbReference type="SMART" id="SM00934"/>
    </source>
</evidence>
<dbReference type="GO" id="GO:0044205">
    <property type="term" value="P:'de novo' UMP biosynthetic process"/>
    <property type="evidence" value="ECO:0007669"/>
    <property type="project" value="UniProtKB-UniRule"/>
</dbReference>
<dbReference type="NCBIfam" id="NF001273">
    <property type="entry name" value="PRK00230.1"/>
    <property type="match status" value="1"/>
</dbReference>
<feature type="binding site" evidence="9 11">
    <location>
        <position position="36"/>
    </location>
    <ligand>
        <name>substrate</name>
    </ligand>
</feature>
<keyword evidence="5 9" id="KW-0665">Pyrimidine biosynthesis</keyword>
<feature type="active site" description="For OMPdecase activity" evidence="10">
    <location>
        <position position="65"/>
    </location>
</feature>
<reference evidence="14 15" key="1">
    <citation type="journal article" date="2017" name="ISME J.">
        <title>Energy and carbon metabolisms in a deep terrestrial subsurface fluid microbial community.</title>
        <authorList>
            <person name="Momper L."/>
            <person name="Jungbluth S.P."/>
            <person name="Lee M.D."/>
            <person name="Amend J.P."/>
        </authorList>
    </citation>
    <scope>NUCLEOTIDE SEQUENCE [LARGE SCALE GENOMIC DNA]</scope>
    <source>
        <strain evidence="14">SURF_17</strain>
    </source>
</reference>
<proteinExistence type="inferred from homology"/>
<feature type="active site" description="Proton donor" evidence="9">
    <location>
        <position position="65"/>
    </location>
</feature>
<feature type="active site" description="For OMPdecase activity" evidence="10">
    <location>
        <position position="68"/>
    </location>
</feature>
<protein>
    <recommendedName>
        <fullName evidence="9">Orotidine 5'-phosphate decarboxylase</fullName>
        <ecNumber evidence="9">4.1.1.23</ecNumber>
    </recommendedName>
    <alternativeName>
        <fullName evidence="9">OMP decarboxylase</fullName>
        <shortName evidence="9">OMPDCase</shortName>
        <shortName evidence="9">OMPdecase</shortName>
    </alternativeName>
</protein>
<feature type="binding site" evidence="9 11">
    <location>
        <position position="14"/>
    </location>
    <ligand>
        <name>substrate</name>
    </ligand>
</feature>
<gene>
    <name evidence="9" type="primary">pyrF</name>
    <name evidence="14" type="ORF">C4532_00175</name>
</gene>
<dbReference type="Pfam" id="PF00215">
    <property type="entry name" value="OMPdecase"/>
    <property type="match status" value="1"/>
</dbReference>
<dbReference type="GO" id="GO:0004590">
    <property type="term" value="F:orotidine-5'-phosphate decarboxylase activity"/>
    <property type="evidence" value="ECO:0007669"/>
    <property type="project" value="UniProtKB-UniRule"/>
</dbReference>
<dbReference type="AlphaFoldDB" id="A0A419F9W0"/>
<comment type="caution">
    <text evidence="14">The sequence shown here is derived from an EMBL/GenBank/DDBJ whole genome shotgun (WGS) entry which is preliminary data.</text>
</comment>
<sequence>MSLTPKERLIVALDYPSAEQALKFVEQMGDSVIFYKVGLELFSAAGPDIVTRLKSLGKAVFLDMKFHDIPNTVAGAAARAVAMGADIFNVHALGGMAMMRAAAAAASEAASRLGVKRPTVLAVTVLTSMDREALEREAGIHVGEGIGTFVAAKARQAKEAGLDGVVASPHEVSDVRSVCGNDFEIITPGVRPAWASSDDQKRVATPFEALKMGADRIVIGRPITRAKNPHEAVERILAEIG</sequence>
<dbReference type="EMBL" id="QZKI01000001">
    <property type="protein sequence ID" value="RJP75677.1"/>
    <property type="molecule type" value="Genomic_DNA"/>
</dbReference>
<dbReference type="GO" id="GO:0005829">
    <property type="term" value="C:cytosol"/>
    <property type="evidence" value="ECO:0007669"/>
    <property type="project" value="TreeGrafter"/>
</dbReference>
<evidence type="ECO:0000256" key="1">
    <source>
        <dbReference type="ARBA" id="ARBA00002356"/>
    </source>
</evidence>
<evidence type="ECO:0000256" key="4">
    <source>
        <dbReference type="ARBA" id="ARBA00022793"/>
    </source>
</evidence>
<dbReference type="Proteomes" id="UP000285961">
    <property type="component" value="Unassembled WGS sequence"/>
</dbReference>
<evidence type="ECO:0000256" key="7">
    <source>
        <dbReference type="ARBA" id="ARBA00049157"/>
    </source>
</evidence>
<dbReference type="HAMAP" id="MF_01200_B">
    <property type="entry name" value="OMPdecase_type1_B"/>
    <property type="match status" value="1"/>
</dbReference>
<evidence type="ECO:0000256" key="10">
    <source>
        <dbReference type="PIRSR" id="PIRSR614732-1"/>
    </source>
</evidence>
<dbReference type="InterPro" id="IPR001754">
    <property type="entry name" value="OMPdeCOase_dom"/>
</dbReference>
<feature type="binding site" evidence="9 11">
    <location>
        <position position="220"/>
    </location>
    <ligand>
        <name>substrate</name>
    </ligand>
</feature>
<evidence type="ECO:0000256" key="12">
    <source>
        <dbReference type="RuleBase" id="RU000512"/>
    </source>
</evidence>
<organism evidence="14 15">
    <name type="scientific">Candidatus Abyssobacteria bacterium SURF_17</name>
    <dbReference type="NCBI Taxonomy" id="2093361"/>
    <lineage>
        <taxon>Bacteria</taxon>
        <taxon>Pseudomonadati</taxon>
        <taxon>Candidatus Hydrogenedentota</taxon>
        <taxon>Candidatus Abyssobacteria</taxon>
    </lineage>
</organism>
<feature type="binding site" evidence="9 11">
    <location>
        <position position="221"/>
    </location>
    <ligand>
        <name>substrate</name>
    </ligand>
</feature>
<evidence type="ECO:0000256" key="3">
    <source>
        <dbReference type="ARBA" id="ARBA00011738"/>
    </source>
</evidence>
<dbReference type="InterPro" id="IPR011060">
    <property type="entry name" value="RibuloseP-bd_barrel"/>
</dbReference>
<dbReference type="SMART" id="SM00934">
    <property type="entry name" value="OMPdecase"/>
    <property type="match status" value="1"/>
</dbReference>
<name>A0A419F9W0_9BACT</name>
<evidence type="ECO:0000256" key="6">
    <source>
        <dbReference type="ARBA" id="ARBA00023239"/>
    </source>
</evidence>
<dbReference type="PANTHER" id="PTHR32119:SF2">
    <property type="entry name" value="OROTIDINE 5'-PHOSPHATE DECARBOXYLASE"/>
    <property type="match status" value="1"/>
</dbReference>
<evidence type="ECO:0000256" key="9">
    <source>
        <dbReference type="HAMAP-Rule" id="MF_01200"/>
    </source>
</evidence>
<feature type="binding site" evidence="9 11">
    <location>
        <position position="191"/>
    </location>
    <ligand>
        <name>substrate</name>
    </ligand>
</feature>
<comment type="similarity">
    <text evidence="8 9">Belongs to the OMP decarboxylase family. Type 1 subfamily.</text>
</comment>
<dbReference type="InterPro" id="IPR013785">
    <property type="entry name" value="Aldolase_TIM"/>
</dbReference>
<evidence type="ECO:0000256" key="11">
    <source>
        <dbReference type="PIRSR" id="PIRSR614732-2"/>
    </source>
</evidence>
<dbReference type="SUPFAM" id="SSF51366">
    <property type="entry name" value="Ribulose-phoshate binding barrel"/>
    <property type="match status" value="1"/>
</dbReference>
<feature type="binding site" evidence="9 11">
    <location>
        <position position="200"/>
    </location>
    <ligand>
        <name>substrate</name>
    </ligand>
</feature>
<dbReference type="InterPro" id="IPR047596">
    <property type="entry name" value="OMPdecase_bac"/>
</dbReference>
<comment type="pathway">
    <text evidence="2 9 12">Pyrimidine metabolism; UMP biosynthesis via de novo pathway; UMP from orotate: step 2/2.</text>
</comment>
<accession>A0A419F9W0</accession>
<dbReference type="InterPro" id="IPR018089">
    <property type="entry name" value="OMPdecase_AS"/>
</dbReference>
<evidence type="ECO:0000313" key="15">
    <source>
        <dbReference type="Proteomes" id="UP000285961"/>
    </source>
</evidence>
<evidence type="ECO:0000313" key="14">
    <source>
        <dbReference type="EMBL" id="RJP75677.1"/>
    </source>
</evidence>
<keyword evidence="6 9" id="KW-0456">Lyase</keyword>
<comment type="subunit">
    <text evidence="3 9">Homodimer.</text>
</comment>
<evidence type="ECO:0000256" key="2">
    <source>
        <dbReference type="ARBA" id="ARBA00004861"/>
    </source>
</evidence>
<keyword evidence="4 9" id="KW-0210">Decarboxylase</keyword>
<feature type="binding site" evidence="9">
    <location>
        <begin position="63"/>
        <end position="72"/>
    </location>
    <ligand>
        <name>substrate</name>
    </ligand>
</feature>
<evidence type="ECO:0000256" key="8">
    <source>
        <dbReference type="ARBA" id="ARBA00061012"/>
    </source>
</evidence>
<dbReference type="InterPro" id="IPR014732">
    <property type="entry name" value="OMPdecase"/>
</dbReference>
<dbReference type="UniPathway" id="UPA00070">
    <property type="reaction ID" value="UER00120"/>
</dbReference>
<feature type="domain" description="Orotidine 5'-phosphate decarboxylase" evidence="13">
    <location>
        <begin position="8"/>
        <end position="236"/>
    </location>
</feature>
<dbReference type="EC" id="4.1.1.23" evidence="9"/>
<dbReference type="PANTHER" id="PTHR32119">
    <property type="entry name" value="OROTIDINE 5'-PHOSPHATE DECARBOXYLASE"/>
    <property type="match status" value="1"/>
</dbReference>
<dbReference type="FunFam" id="3.20.20.70:FF:000015">
    <property type="entry name" value="Orotidine 5'-phosphate decarboxylase"/>
    <property type="match status" value="1"/>
</dbReference>
<feature type="binding site" evidence="9 11">
    <location>
        <position position="127"/>
    </location>
    <ligand>
        <name>substrate</name>
    </ligand>
</feature>
<comment type="function">
    <text evidence="1 9">Catalyzes the decarboxylation of orotidine 5'-monophosphate (OMP) to uridine 5'-monophosphate (UMP).</text>
</comment>
<dbReference type="PROSITE" id="PS00156">
    <property type="entry name" value="OMPDECASE"/>
    <property type="match status" value="1"/>
</dbReference>
<dbReference type="CDD" id="cd04725">
    <property type="entry name" value="OMP_decarboxylase_like"/>
    <property type="match status" value="1"/>
</dbReference>
<comment type="catalytic activity">
    <reaction evidence="7 9 12">
        <text>orotidine 5'-phosphate + H(+) = UMP + CO2</text>
        <dbReference type="Rhea" id="RHEA:11596"/>
        <dbReference type="ChEBI" id="CHEBI:15378"/>
        <dbReference type="ChEBI" id="CHEBI:16526"/>
        <dbReference type="ChEBI" id="CHEBI:57538"/>
        <dbReference type="ChEBI" id="CHEBI:57865"/>
        <dbReference type="EC" id="4.1.1.23"/>
    </reaction>
</comment>
<dbReference type="GO" id="GO:0006207">
    <property type="term" value="P:'de novo' pyrimidine nucleobase biosynthetic process"/>
    <property type="evidence" value="ECO:0007669"/>
    <property type="project" value="InterPro"/>
</dbReference>